<dbReference type="Proteomes" id="UP001335648">
    <property type="component" value="Unassembled WGS sequence"/>
</dbReference>
<evidence type="ECO:0000256" key="1">
    <source>
        <dbReference type="SAM" id="MobiDB-lite"/>
    </source>
</evidence>
<organism evidence="2 3">
    <name type="scientific">Champsocephalus esox</name>
    <name type="common">pike icefish</name>
    <dbReference type="NCBI Taxonomy" id="159716"/>
    <lineage>
        <taxon>Eukaryota</taxon>
        <taxon>Metazoa</taxon>
        <taxon>Chordata</taxon>
        <taxon>Craniata</taxon>
        <taxon>Vertebrata</taxon>
        <taxon>Euteleostomi</taxon>
        <taxon>Actinopterygii</taxon>
        <taxon>Neopterygii</taxon>
        <taxon>Teleostei</taxon>
        <taxon>Neoteleostei</taxon>
        <taxon>Acanthomorphata</taxon>
        <taxon>Eupercaria</taxon>
        <taxon>Perciformes</taxon>
        <taxon>Notothenioidei</taxon>
        <taxon>Channichthyidae</taxon>
        <taxon>Champsocephalus</taxon>
    </lineage>
</organism>
<reference evidence="2 3" key="1">
    <citation type="journal article" date="2023" name="Mol. Biol. Evol.">
        <title>Genomics of Secondarily Temperate Adaptation in the Only Non-Antarctic Icefish.</title>
        <authorList>
            <person name="Rivera-Colon A.G."/>
            <person name="Rayamajhi N."/>
            <person name="Minhas B.F."/>
            <person name="Madrigal G."/>
            <person name="Bilyk K.T."/>
            <person name="Yoon V."/>
            <person name="Hune M."/>
            <person name="Gregory S."/>
            <person name="Cheng C.H.C."/>
            <person name="Catchen J.M."/>
        </authorList>
    </citation>
    <scope>NUCLEOTIDE SEQUENCE [LARGE SCALE GENOMIC DNA]</scope>
    <source>
        <strain evidence="2">JC2023a</strain>
    </source>
</reference>
<evidence type="ECO:0000313" key="3">
    <source>
        <dbReference type="Proteomes" id="UP001335648"/>
    </source>
</evidence>
<dbReference type="EMBL" id="JAULUE010002052">
    <property type="protein sequence ID" value="KAK5899329.1"/>
    <property type="molecule type" value="Genomic_DNA"/>
</dbReference>
<feature type="region of interest" description="Disordered" evidence="1">
    <location>
        <begin position="121"/>
        <end position="161"/>
    </location>
</feature>
<evidence type="ECO:0000313" key="2">
    <source>
        <dbReference type="EMBL" id="KAK5899329.1"/>
    </source>
</evidence>
<gene>
    <name evidence="2" type="ORF">CesoFtcFv8_008820</name>
</gene>
<sequence>MHATNRQNRNLRKPAAVPRLQLHDNSAVMDGPPGQVRSSGIQVNVPETCTVTTENRPALQHIVDEEAILQLMKECPMCNRKCRCMKQCNGPFLIVYQSCYFCHYHGKWANQPEVRNMNFKKKRKARKKRCQPKDKVSLKATTQSPQLKKTNTSEASVSESP</sequence>
<accession>A0AAN8H125</accession>
<feature type="compositionally biased region" description="Basic residues" evidence="1">
    <location>
        <begin position="121"/>
        <end position="130"/>
    </location>
</feature>
<keyword evidence="3" id="KW-1185">Reference proteome</keyword>
<name>A0AAN8H125_9TELE</name>
<proteinExistence type="predicted"/>
<dbReference type="AlphaFoldDB" id="A0AAN8H125"/>
<protein>
    <submittedName>
        <fullName evidence="2">Uncharacterized protein</fullName>
    </submittedName>
</protein>
<comment type="caution">
    <text evidence="2">The sequence shown here is derived from an EMBL/GenBank/DDBJ whole genome shotgun (WGS) entry which is preliminary data.</text>
</comment>
<feature type="compositionally biased region" description="Polar residues" evidence="1">
    <location>
        <begin position="139"/>
        <end position="161"/>
    </location>
</feature>